<keyword evidence="4" id="KW-1185">Reference proteome</keyword>
<evidence type="ECO:0000256" key="1">
    <source>
        <dbReference type="SAM" id="SignalP"/>
    </source>
</evidence>
<feature type="chain" id="PRO_5047530291" evidence="1">
    <location>
        <begin position="32"/>
        <end position="257"/>
    </location>
</feature>
<gene>
    <name evidence="3" type="ORF">NQF64_05345</name>
</gene>
<dbReference type="PANTHER" id="PTHR35272">
    <property type="entry name" value="THIOL:DISULFIDE INTERCHANGE PROTEIN DSBC-RELATED"/>
    <property type="match status" value="1"/>
</dbReference>
<evidence type="ECO:0000313" key="3">
    <source>
        <dbReference type="EMBL" id="MCX5614668.1"/>
    </source>
</evidence>
<dbReference type="SUPFAM" id="SSF52833">
    <property type="entry name" value="Thioredoxin-like"/>
    <property type="match status" value="1"/>
</dbReference>
<dbReference type="CDD" id="cd03023">
    <property type="entry name" value="DsbA_Com1_like"/>
    <property type="match status" value="1"/>
</dbReference>
<dbReference type="InterPro" id="IPR051470">
    <property type="entry name" value="Thiol:disulfide_interchange"/>
</dbReference>
<dbReference type="InterPro" id="IPR041205">
    <property type="entry name" value="ScsC_N"/>
</dbReference>
<feature type="signal peptide" evidence="1">
    <location>
        <begin position="1"/>
        <end position="31"/>
    </location>
</feature>
<reference evidence="3 4" key="1">
    <citation type="submission" date="2022-07" db="EMBL/GenBank/DDBJ databases">
        <title>Bombella genomes.</title>
        <authorList>
            <person name="Harer L."/>
            <person name="Styblova S."/>
            <person name="Ehrmann M."/>
        </authorList>
    </citation>
    <scope>NUCLEOTIDE SEQUENCE [LARGE SCALE GENOMIC DNA]</scope>
    <source>
        <strain evidence="3 4">TMW 2.2558</strain>
    </source>
</reference>
<keyword evidence="1" id="KW-0732">Signal</keyword>
<protein>
    <submittedName>
        <fullName evidence="3">DsbA family protein</fullName>
    </submittedName>
</protein>
<feature type="domain" description="Thioredoxin" evidence="2">
    <location>
        <begin position="87"/>
        <end position="256"/>
    </location>
</feature>
<sequence>MSMKNYVAACALALCIGLPVGGGAFLQQAHAAGTDVFNPQQRAAIIEIVRNALKTDPTILSDAIQSIRQQATAQQDAQAKAAVRANWAALSTAPSYAVRGNPQGQVTVVEFLDPRCGYCRKAAPLVDQFLTKHPDVRLVEKVIPVLGEASILEARAIYAAAFQGQYDAMRRRLMEDNAKPSMERIRDIAKGLKLDLTRFEKDMASPAVMGLLATNLHQAQMVGVQGTPTFLFGQAAIAPGALDMAQMEQFLTLAQKG</sequence>
<dbReference type="PANTHER" id="PTHR35272:SF3">
    <property type="entry name" value="THIOL:DISULFIDE INTERCHANGE PROTEIN DSBC"/>
    <property type="match status" value="1"/>
</dbReference>
<dbReference type="RefSeq" id="WP_257875100.1">
    <property type="nucleotide sequence ID" value="NZ_JANIDW010000002.1"/>
</dbReference>
<dbReference type="InterPro" id="IPR001853">
    <property type="entry name" value="DSBA-like_thioredoxin_dom"/>
</dbReference>
<evidence type="ECO:0000313" key="4">
    <source>
        <dbReference type="Proteomes" id="UP001165648"/>
    </source>
</evidence>
<dbReference type="EMBL" id="JANIDW010000002">
    <property type="protein sequence ID" value="MCX5614668.1"/>
    <property type="molecule type" value="Genomic_DNA"/>
</dbReference>
<dbReference type="InterPro" id="IPR013766">
    <property type="entry name" value="Thioredoxin_domain"/>
</dbReference>
<dbReference type="Proteomes" id="UP001165648">
    <property type="component" value="Unassembled WGS sequence"/>
</dbReference>
<accession>A0ABT3WAM0</accession>
<comment type="caution">
    <text evidence="3">The sequence shown here is derived from an EMBL/GenBank/DDBJ whole genome shotgun (WGS) entry which is preliminary data.</text>
</comment>
<organism evidence="3 4">
    <name type="scientific">Bombella saccharophila</name>
    <dbReference type="NCBI Taxonomy" id="2967338"/>
    <lineage>
        <taxon>Bacteria</taxon>
        <taxon>Pseudomonadati</taxon>
        <taxon>Pseudomonadota</taxon>
        <taxon>Alphaproteobacteria</taxon>
        <taxon>Acetobacterales</taxon>
        <taxon>Acetobacteraceae</taxon>
        <taxon>Bombella</taxon>
    </lineage>
</organism>
<proteinExistence type="predicted"/>
<dbReference type="InterPro" id="IPR036249">
    <property type="entry name" value="Thioredoxin-like_sf"/>
</dbReference>
<dbReference type="PROSITE" id="PS51352">
    <property type="entry name" value="THIOREDOXIN_2"/>
    <property type="match status" value="1"/>
</dbReference>
<dbReference type="Pfam" id="PF18312">
    <property type="entry name" value="ScsC_N"/>
    <property type="match status" value="1"/>
</dbReference>
<dbReference type="Pfam" id="PF01323">
    <property type="entry name" value="DSBA"/>
    <property type="match status" value="1"/>
</dbReference>
<dbReference type="Gene3D" id="3.40.30.10">
    <property type="entry name" value="Glutaredoxin"/>
    <property type="match status" value="1"/>
</dbReference>
<evidence type="ECO:0000259" key="2">
    <source>
        <dbReference type="PROSITE" id="PS51352"/>
    </source>
</evidence>
<name>A0ABT3WAM0_9PROT</name>